<dbReference type="AlphaFoldDB" id="A0A6P8GZH4"/>
<dbReference type="Pfam" id="PF00059">
    <property type="entry name" value="Lectin_C"/>
    <property type="match status" value="1"/>
</dbReference>
<dbReference type="KEGG" id="char:116224458"/>
<dbReference type="SUPFAM" id="SSF56436">
    <property type="entry name" value="C-type lectin-like"/>
    <property type="match status" value="1"/>
</dbReference>
<organism evidence="3 4">
    <name type="scientific">Clupea harengus</name>
    <name type="common">Atlantic herring</name>
    <dbReference type="NCBI Taxonomy" id="7950"/>
    <lineage>
        <taxon>Eukaryota</taxon>
        <taxon>Metazoa</taxon>
        <taxon>Chordata</taxon>
        <taxon>Craniata</taxon>
        <taxon>Vertebrata</taxon>
        <taxon>Euteleostomi</taxon>
        <taxon>Actinopterygii</taxon>
        <taxon>Neopterygii</taxon>
        <taxon>Teleostei</taxon>
        <taxon>Clupei</taxon>
        <taxon>Clupeiformes</taxon>
        <taxon>Clupeoidei</taxon>
        <taxon>Clupeidae</taxon>
        <taxon>Clupea</taxon>
    </lineage>
</organism>
<feature type="transmembrane region" description="Helical" evidence="1">
    <location>
        <begin position="37"/>
        <end position="59"/>
    </location>
</feature>
<feature type="domain" description="C-type lectin" evidence="2">
    <location>
        <begin position="83"/>
        <end position="213"/>
    </location>
</feature>
<evidence type="ECO:0000256" key="1">
    <source>
        <dbReference type="SAM" id="Phobius"/>
    </source>
</evidence>
<keyword evidence="1" id="KW-0472">Membrane</keyword>
<dbReference type="InterPro" id="IPR016187">
    <property type="entry name" value="CTDL_fold"/>
</dbReference>
<evidence type="ECO:0000259" key="2">
    <source>
        <dbReference type="PROSITE" id="PS50041"/>
    </source>
</evidence>
<protein>
    <submittedName>
        <fullName evidence="4">Perlucin-like protein isoform X1</fullName>
    </submittedName>
</protein>
<gene>
    <name evidence="4" type="primary">LOC116224458</name>
</gene>
<keyword evidence="1" id="KW-1133">Transmembrane helix</keyword>
<dbReference type="RefSeq" id="XP_031440195.1">
    <property type="nucleotide sequence ID" value="XM_031584335.2"/>
</dbReference>
<dbReference type="InterPro" id="IPR016186">
    <property type="entry name" value="C-type_lectin-like/link_sf"/>
</dbReference>
<keyword evidence="3" id="KW-1185">Reference proteome</keyword>
<dbReference type="PROSITE" id="PS50041">
    <property type="entry name" value="C_TYPE_LECTIN_2"/>
    <property type="match status" value="1"/>
</dbReference>
<dbReference type="Gene3D" id="3.10.100.10">
    <property type="entry name" value="Mannose-Binding Protein A, subunit A"/>
    <property type="match status" value="1"/>
</dbReference>
<dbReference type="Proteomes" id="UP000515152">
    <property type="component" value="Chromosome 17"/>
</dbReference>
<dbReference type="InterPro" id="IPR001304">
    <property type="entry name" value="C-type_lectin-like"/>
</dbReference>
<reference evidence="4" key="1">
    <citation type="submission" date="2025-08" db="UniProtKB">
        <authorList>
            <consortium name="RefSeq"/>
        </authorList>
    </citation>
    <scope>IDENTIFICATION</scope>
</reference>
<dbReference type="OrthoDB" id="2142683at2759"/>
<sequence length="216" mass="24956">MMDDEIYQNMDELTGPDVSGPKLRSQVMTPRWNRTKFMLVAMSVVQLCGIIVLGVLYAYKDNNPQQSTCVKAPRPCDSGWIPHKCKFYLLSDELLQWEESRQKCISAGGDLVTIDSEEEQSFLVNHIDRTTLKEIPFWIGLTDRQKEGQWLWLDGKSLQDNLTSYRFWDKDQPDNGPDGERPEGQDCAWFRSVTHINNWMDGYCVRLHGRICAVSM</sequence>
<keyword evidence="1" id="KW-0812">Transmembrane</keyword>
<dbReference type="GeneID" id="116224458"/>
<dbReference type="InterPro" id="IPR050111">
    <property type="entry name" value="C-type_lectin/snaclec_domain"/>
</dbReference>
<accession>A0A6P8GZH4</accession>
<evidence type="ECO:0000313" key="3">
    <source>
        <dbReference type="Proteomes" id="UP000515152"/>
    </source>
</evidence>
<name>A0A6P8GZH4_CLUHA</name>
<dbReference type="SMART" id="SM00034">
    <property type="entry name" value="CLECT"/>
    <property type="match status" value="1"/>
</dbReference>
<dbReference type="PANTHER" id="PTHR22803">
    <property type="entry name" value="MANNOSE, PHOSPHOLIPASE, LECTIN RECEPTOR RELATED"/>
    <property type="match status" value="1"/>
</dbReference>
<evidence type="ECO:0000313" key="4">
    <source>
        <dbReference type="RefSeq" id="XP_031440195.1"/>
    </source>
</evidence>
<proteinExistence type="predicted"/>